<dbReference type="Proteomes" id="UP001321445">
    <property type="component" value="Chromosome"/>
</dbReference>
<dbReference type="InterPro" id="IPR053913">
    <property type="entry name" value="NADAR-DarT1"/>
</dbReference>
<organism evidence="1 2">
    <name type="scientific">Hydrogenimonas cancrithermarum</name>
    <dbReference type="NCBI Taxonomy" id="2993563"/>
    <lineage>
        <taxon>Bacteria</taxon>
        <taxon>Pseudomonadati</taxon>
        <taxon>Campylobacterota</taxon>
        <taxon>Epsilonproteobacteria</taxon>
        <taxon>Campylobacterales</taxon>
        <taxon>Hydrogenimonadaceae</taxon>
        <taxon>Hydrogenimonas</taxon>
    </lineage>
</organism>
<name>A0ABN6WUZ5_9BACT</name>
<dbReference type="Pfam" id="PF22397">
    <property type="entry name" value="NADAR-DarT1"/>
    <property type="match status" value="1"/>
</dbReference>
<proteinExistence type="predicted"/>
<reference evidence="1 2" key="1">
    <citation type="submission" date="2023-03" db="EMBL/GenBank/DDBJ databases">
        <title>Description of Hydrogenimonas sp. ISO32.</title>
        <authorList>
            <person name="Mino S."/>
            <person name="Fukazawa S."/>
            <person name="Sawabe T."/>
        </authorList>
    </citation>
    <scope>NUCLEOTIDE SEQUENCE [LARGE SCALE GENOMIC DNA]</scope>
    <source>
        <strain evidence="1 2">ISO32</strain>
    </source>
</reference>
<keyword evidence="2" id="KW-1185">Reference proteome</keyword>
<accession>A0ABN6WUZ5</accession>
<sequence>MARRPLFIATKDPDMPVKVVDVEFEWFAGMNVKRKRLCIASLHEAAAQLYGVPNGRILEISSKSENHLGAAMSAFNLSVDAGNGASVSVESIFQGSKVFERGGPYTEIYGMSARQAKKYEKLYDSGNLLYFLRKGERWDLEPRTAFYDWVYLNALVRNPKLAEAVMAYEAFTDIEFNPKKSINCQAASAALFVSLVSLGVIVEALSGKESFLEMTRGHAPREKGRLL</sequence>
<evidence type="ECO:0000313" key="2">
    <source>
        <dbReference type="Proteomes" id="UP001321445"/>
    </source>
</evidence>
<protein>
    <submittedName>
        <fullName evidence="1">Uncharacterized protein</fullName>
    </submittedName>
</protein>
<dbReference type="EMBL" id="AP027370">
    <property type="protein sequence ID" value="BDY11977.1"/>
    <property type="molecule type" value="Genomic_DNA"/>
</dbReference>
<gene>
    <name evidence="1" type="ORF">HCR_02890</name>
</gene>
<evidence type="ECO:0000313" key="1">
    <source>
        <dbReference type="EMBL" id="BDY11977.1"/>
    </source>
</evidence>